<sequence length="410" mass="47157">MCATLVVLKLHAKFEMKLPKSYFLPNLKFLQLKSATFPENFPLTMLISGCPMLKDLVVEGRWGNDVEVINISSPTLINLTLNFTTFIRFERPRTDVLLDLPNLLHFNYEDRLARIRTLLMRTYDAPQIFLDSMIKLLHGVSSVKHLYLSGHLEALNYCGEYKLSTFNNLSCLYLDLSGPCENWRHFLPAFLHSSPMLENLQAKLAEGTDRISGLPDEILVHILSFLPTKHAVGTSVLSRRWQYLFTLMTNFDFDEELVFSSQWLIMICQSRNYTAYILSIQREFALLKSVSEFDICTYRFESSVTRQLFVCENLVVLKLDGNFEMKCPESPFLPNLKVLELKPVKFLENCPLNRLISGCPMLEDLVLEGGWKDAKVVQISSPTLINLTLKIRTTLRHGYPMTDNSIEVYT</sequence>
<feature type="domain" description="F-box" evidence="1">
    <location>
        <begin position="208"/>
        <end position="262"/>
    </location>
</feature>
<name>A0A803LEQ1_CHEQI</name>
<dbReference type="InterPro" id="IPR036047">
    <property type="entry name" value="F-box-like_dom_sf"/>
</dbReference>
<keyword evidence="3" id="KW-1185">Reference proteome</keyword>
<dbReference type="InterPro" id="IPR050232">
    <property type="entry name" value="FBL13/AtMIF1-like"/>
</dbReference>
<evidence type="ECO:0000313" key="3">
    <source>
        <dbReference type="Proteomes" id="UP000596660"/>
    </source>
</evidence>
<dbReference type="Proteomes" id="UP000596660">
    <property type="component" value="Unplaced"/>
</dbReference>
<dbReference type="Gene3D" id="1.20.1280.50">
    <property type="match status" value="1"/>
</dbReference>
<dbReference type="PROSITE" id="PS50181">
    <property type="entry name" value="FBOX"/>
    <property type="match status" value="1"/>
</dbReference>
<organism evidence="2 3">
    <name type="scientific">Chenopodium quinoa</name>
    <name type="common">Quinoa</name>
    <dbReference type="NCBI Taxonomy" id="63459"/>
    <lineage>
        <taxon>Eukaryota</taxon>
        <taxon>Viridiplantae</taxon>
        <taxon>Streptophyta</taxon>
        <taxon>Embryophyta</taxon>
        <taxon>Tracheophyta</taxon>
        <taxon>Spermatophyta</taxon>
        <taxon>Magnoliopsida</taxon>
        <taxon>eudicotyledons</taxon>
        <taxon>Gunneridae</taxon>
        <taxon>Pentapetalae</taxon>
        <taxon>Caryophyllales</taxon>
        <taxon>Chenopodiaceae</taxon>
        <taxon>Chenopodioideae</taxon>
        <taxon>Atripliceae</taxon>
        <taxon>Chenopodium</taxon>
    </lineage>
</organism>
<reference evidence="2" key="1">
    <citation type="journal article" date="2017" name="Nature">
        <title>The genome of Chenopodium quinoa.</title>
        <authorList>
            <person name="Jarvis D.E."/>
            <person name="Ho Y.S."/>
            <person name="Lightfoot D.J."/>
            <person name="Schmoeckel S.M."/>
            <person name="Li B."/>
            <person name="Borm T.J.A."/>
            <person name="Ohyanagi H."/>
            <person name="Mineta K."/>
            <person name="Michell C.T."/>
            <person name="Saber N."/>
            <person name="Kharbatia N.M."/>
            <person name="Rupper R.R."/>
            <person name="Sharp A.R."/>
            <person name="Dally N."/>
            <person name="Boughton B.A."/>
            <person name="Woo Y.H."/>
            <person name="Gao G."/>
            <person name="Schijlen E.G.W.M."/>
            <person name="Guo X."/>
            <person name="Momin A.A."/>
            <person name="Negrao S."/>
            <person name="Al-Babili S."/>
            <person name="Gehring C."/>
            <person name="Roessner U."/>
            <person name="Jung C."/>
            <person name="Murphy K."/>
            <person name="Arold S.T."/>
            <person name="Gojobori T."/>
            <person name="van der Linden C.G."/>
            <person name="van Loo E.N."/>
            <person name="Jellen E.N."/>
            <person name="Maughan P.J."/>
            <person name="Tester M."/>
        </authorList>
    </citation>
    <scope>NUCLEOTIDE SEQUENCE [LARGE SCALE GENOMIC DNA]</scope>
    <source>
        <strain evidence="2">cv. PI 614886</strain>
    </source>
</reference>
<dbReference type="Pfam" id="PF00646">
    <property type="entry name" value="F-box"/>
    <property type="match status" value="1"/>
</dbReference>
<proteinExistence type="predicted"/>
<dbReference type="SMART" id="SM00256">
    <property type="entry name" value="FBOX"/>
    <property type="match status" value="1"/>
</dbReference>
<dbReference type="Gramene" id="AUR62011657-RA">
    <property type="protein sequence ID" value="AUR62011657-RA:cds"/>
    <property type="gene ID" value="AUR62011657"/>
</dbReference>
<evidence type="ECO:0000259" key="1">
    <source>
        <dbReference type="PROSITE" id="PS50181"/>
    </source>
</evidence>
<dbReference type="Gene3D" id="3.80.10.10">
    <property type="entry name" value="Ribonuclease Inhibitor"/>
    <property type="match status" value="1"/>
</dbReference>
<dbReference type="OMA" id="VIENCKW"/>
<evidence type="ECO:0000313" key="2">
    <source>
        <dbReference type="EnsemblPlants" id="AUR62011657-RA:cds"/>
    </source>
</evidence>
<dbReference type="Pfam" id="PF24758">
    <property type="entry name" value="LRR_At5g56370"/>
    <property type="match status" value="2"/>
</dbReference>
<dbReference type="InterPro" id="IPR055411">
    <property type="entry name" value="LRR_FXL15/At3g58940/PEG3-like"/>
</dbReference>
<dbReference type="PANTHER" id="PTHR31900:SF27">
    <property type="entry name" value="FBD DOMAIN-CONTAINING PROTEIN"/>
    <property type="match status" value="1"/>
</dbReference>
<dbReference type="CDD" id="cd22160">
    <property type="entry name" value="F-box_AtFBL13-like"/>
    <property type="match status" value="1"/>
</dbReference>
<dbReference type="EnsemblPlants" id="AUR62011657-RA">
    <property type="protein sequence ID" value="AUR62011657-RA:cds"/>
    <property type="gene ID" value="AUR62011657"/>
</dbReference>
<dbReference type="SUPFAM" id="SSF52058">
    <property type="entry name" value="L domain-like"/>
    <property type="match status" value="2"/>
</dbReference>
<dbReference type="AlphaFoldDB" id="A0A803LEQ1"/>
<accession>A0A803LEQ1</accession>
<protein>
    <recommendedName>
        <fullName evidence="1">F-box domain-containing protein</fullName>
    </recommendedName>
</protein>
<dbReference type="InterPro" id="IPR053781">
    <property type="entry name" value="F-box_AtFBL13-like"/>
</dbReference>
<reference evidence="2" key="2">
    <citation type="submission" date="2021-03" db="UniProtKB">
        <authorList>
            <consortium name="EnsemblPlants"/>
        </authorList>
    </citation>
    <scope>IDENTIFICATION</scope>
</reference>
<dbReference type="InterPro" id="IPR032675">
    <property type="entry name" value="LRR_dom_sf"/>
</dbReference>
<dbReference type="PANTHER" id="PTHR31900">
    <property type="entry name" value="F-BOX/RNI SUPERFAMILY PROTEIN-RELATED"/>
    <property type="match status" value="1"/>
</dbReference>
<dbReference type="InterPro" id="IPR001810">
    <property type="entry name" value="F-box_dom"/>
</dbReference>
<dbReference type="SUPFAM" id="SSF81383">
    <property type="entry name" value="F-box domain"/>
    <property type="match status" value="1"/>
</dbReference>